<gene>
    <name evidence="1" type="ORF">PV327_011327</name>
</gene>
<proteinExistence type="predicted"/>
<feature type="non-terminal residue" evidence="1">
    <location>
        <position position="1"/>
    </location>
</feature>
<evidence type="ECO:0000313" key="2">
    <source>
        <dbReference type="Proteomes" id="UP001168972"/>
    </source>
</evidence>
<sequence length="126" mass="14479">VIAQFKRKWEGSALIRKRANSCTATTVSKKVCIVAMAMFESSPLWDVDCFSLSARPQVRWRERRRCDCQTELPVEEKPMKDMGNDVAPPTSVAFTTRRDSNGIKHAKILIKRNDSSYDFNQYQTQC</sequence>
<keyword evidence="2" id="KW-1185">Reference proteome</keyword>
<reference evidence="1" key="2">
    <citation type="submission" date="2023-03" db="EMBL/GenBank/DDBJ databases">
        <authorList>
            <person name="Inwood S.N."/>
            <person name="Skelly J.G."/>
            <person name="Guhlin J."/>
            <person name="Harrop T.W.R."/>
            <person name="Goldson S.G."/>
            <person name="Dearden P.K."/>
        </authorList>
    </citation>
    <scope>NUCLEOTIDE SEQUENCE</scope>
    <source>
        <strain evidence="1">Lincoln</strain>
        <tissue evidence="1">Whole body</tissue>
    </source>
</reference>
<comment type="caution">
    <text evidence="1">The sequence shown here is derived from an EMBL/GenBank/DDBJ whole genome shotgun (WGS) entry which is preliminary data.</text>
</comment>
<name>A0AA39KRU5_MICHY</name>
<dbReference type="EMBL" id="JAQQBR010000365">
    <property type="protein sequence ID" value="KAK0171429.1"/>
    <property type="molecule type" value="Genomic_DNA"/>
</dbReference>
<dbReference type="AlphaFoldDB" id="A0AA39KRU5"/>
<protein>
    <submittedName>
        <fullName evidence="1">Uncharacterized protein</fullName>
    </submittedName>
</protein>
<evidence type="ECO:0000313" key="1">
    <source>
        <dbReference type="EMBL" id="KAK0171429.1"/>
    </source>
</evidence>
<organism evidence="1 2">
    <name type="scientific">Microctonus hyperodae</name>
    <name type="common">Parasitoid wasp</name>
    <dbReference type="NCBI Taxonomy" id="165561"/>
    <lineage>
        <taxon>Eukaryota</taxon>
        <taxon>Metazoa</taxon>
        <taxon>Ecdysozoa</taxon>
        <taxon>Arthropoda</taxon>
        <taxon>Hexapoda</taxon>
        <taxon>Insecta</taxon>
        <taxon>Pterygota</taxon>
        <taxon>Neoptera</taxon>
        <taxon>Endopterygota</taxon>
        <taxon>Hymenoptera</taxon>
        <taxon>Apocrita</taxon>
        <taxon>Ichneumonoidea</taxon>
        <taxon>Braconidae</taxon>
        <taxon>Euphorinae</taxon>
        <taxon>Microctonus</taxon>
    </lineage>
</organism>
<accession>A0AA39KRU5</accession>
<reference evidence="1" key="1">
    <citation type="journal article" date="2023" name="bioRxiv">
        <title>Scaffold-level genome assemblies of two parasitoid biocontrol wasps reveal the parthenogenesis mechanism and an associated novel virus.</title>
        <authorList>
            <person name="Inwood S."/>
            <person name="Skelly J."/>
            <person name="Guhlin J."/>
            <person name="Harrop T."/>
            <person name="Goldson S."/>
            <person name="Dearden P."/>
        </authorList>
    </citation>
    <scope>NUCLEOTIDE SEQUENCE</scope>
    <source>
        <strain evidence="1">Lincoln</strain>
        <tissue evidence="1">Whole body</tissue>
    </source>
</reference>
<dbReference type="Proteomes" id="UP001168972">
    <property type="component" value="Unassembled WGS sequence"/>
</dbReference>